<feature type="domain" description="Histidine kinase" evidence="10">
    <location>
        <begin position="343"/>
        <end position="566"/>
    </location>
</feature>
<dbReference type="Gene3D" id="3.30.450.20">
    <property type="entry name" value="PAS domain"/>
    <property type="match status" value="1"/>
</dbReference>
<dbReference type="InterPro" id="IPR036890">
    <property type="entry name" value="HATPase_C_sf"/>
</dbReference>
<keyword evidence="12" id="KW-1185">Reference proteome</keyword>
<evidence type="ECO:0000256" key="4">
    <source>
        <dbReference type="ARBA" id="ARBA00022679"/>
    </source>
</evidence>
<dbReference type="PRINTS" id="PR00344">
    <property type="entry name" value="BCTRLSENSOR"/>
</dbReference>
<reference evidence="11 12" key="1">
    <citation type="submission" date="2020-08" db="EMBL/GenBank/DDBJ databases">
        <title>Genomic Encyclopedia of Type Strains, Phase IV (KMG-IV): sequencing the most valuable type-strain genomes for metagenomic binning, comparative biology and taxonomic classification.</title>
        <authorList>
            <person name="Goeker M."/>
        </authorList>
    </citation>
    <scope>NUCLEOTIDE SEQUENCE [LARGE SCALE GENOMIC DNA]</scope>
    <source>
        <strain evidence="11 12">DSM 22071</strain>
    </source>
</reference>
<dbReference type="Pfam" id="PF02518">
    <property type="entry name" value="HATPase_c"/>
    <property type="match status" value="1"/>
</dbReference>
<dbReference type="SMART" id="SM00387">
    <property type="entry name" value="HATPase_c"/>
    <property type="match status" value="1"/>
</dbReference>
<dbReference type="GO" id="GO:0000155">
    <property type="term" value="F:phosphorelay sensor kinase activity"/>
    <property type="evidence" value="ECO:0007669"/>
    <property type="project" value="InterPro"/>
</dbReference>
<dbReference type="InterPro" id="IPR004358">
    <property type="entry name" value="Sig_transdc_His_kin-like_C"/>
</dbReference>
<dbReference type="RefSeq" id="WP_183731027.1">
    <property type="nucleotide sequence ID" value="NZ_JACHID010000005.1"/>
</dbReference>
<dbReference type="InterPro" id="IPR036097">
    <property type="entry name" value="HisK_dim/P_sf"/>
</dbReference>
<keyword evidence="9" id="KW-1133">Transmembrane helix</keyword>
<feature type="transmembrane region" description="Helical" evidence="9">
    <location>
        <begin position="25"/>
        <end position="44"/>
    </location>
</feature>
<gene>
    <name evidence="11" type="ORF">HNR37_001067</name>
</gene>
<dbReference type="InterPro" id="IPR003594">
    <property type="entry name" value="HATPase_dom"/>
</dbReference>
<keyword evidence="5" id="KW-0547">Nucleotide-binding</keyword>
<protein>
    <recommendedName>
        <fullName evidence="2">histidine kinase</fullName>
        <ecNumber evidence="2">2.7.13.3</ecNumber>
    </recommendedName>
</protein>
<evidence type="ECO:0000313" key="12">
    <source>
        <dbReference type="Proteomes" id="UP000528322"/>
    </source>
</evidence>
<evidence type="ECO:0000256" key="1">
    <source>
        <dbReference type="ARBA" id="ARBA00000085"/>
    </source>
</evidence>
<accession>A0A7W7Y490</accession>
<dbReference type="PANTHER" id="PTHR43065:SF10">
    <property type="entry name" value="PEROXIDE STRESS-ACTIVATED HISTIDINE KINASE MAK3"/>
    <property type="match status" value="1"/>
</dbReference>
<evidence type="ECO:0000256" key="3">
    <source>
        <dbReference type="ARBA" id="ARBA00022553"/>
    </source>
</evidence>
<evidence type="ECO:0000256" key="5">
    <source>
        <dbReference type="ARBA" id="ARBA00022741"/>
    </source>
</evidence>
<dbReference type="CDD" id="cd12914">
    <property type="entry name" value="PDC1_DGC_like"/>
    <property type="match status" value="1"/>
</dbReference>
<evidence type="ECO:0000256" key="6">
    <source>
        <dbReference type="ARBA" id="ARBA00022777"/>
    </source>
</evidence>
<dbReference type="InterPro" id="IPR005467">
    <property type="entry name" value="His_kinase_dom"/>
</dbReference>
<keyword evidence="9" id="KW-0472">Membrane</keyword>
<dbReference type="GO" id="GO:0005524">
    <property type="term" value="F:ATP binding"/>
    <property type="evidence" value="ECO:0007669"/>
    <property type="project" value="UniProtKB-KW"/>
</dbReference>
<name>A0A7W7Y490_9BACT</name>
<evidence type="ECO:0000259" key="10">
    <source>
        <dbReference type="PROSITE" id="PS50109"/>
    </source>
</evidence>
<dbReference type="PROSITE" id="PS50109">
    <property type="entry name" value="HIS_KIN"/>
    <property type="match status" value="1"/>
</dbReference>
<dbReference type="PANTHER" id="PTHR43065">
    <property type="entry name" value="SENSOR HISTIDINE KINASE"/>
    <property type="match status" value="1"/>
</dbReference>
<evidence type="ECO:0000256" key="8">
    <source>
        <dbReference type="ARBA" id="ARBA00023012"/>
    </source>
</evidence>
<dbReference type="SUPFAM" id="SSF47384">
    <property type="entry name" value="Homodimeric domain of signal transducing histidine kinase"/>
    <property type="match status" value="1"/>
</dbReference>
<sequence>MRFAIQRMGRIMGFLIKHSTRSYRLRLALVLLVAFLPFIIYDFYKNFQIHSMTEEQLIANASSTIADLAREHADMLSAVEREMYLVASANQVRKLDKAQQCRTYLLDFLGISEKYVNVAVADTDGQLVCTAMEGMRQVSPEARKTFDISLEQDAFATGSAVVSSSHNKPIFPAAHPIRDDSGDVSGMLMAGIALNWFNEIILDRFDFLNSTLFIADIHNTLIAQHPMAASEIGKPIDSRGISDVLEGDYGVVTLKDDDGLRYVVHQRFKDGMSIVMEVNASELQARANQMLWQSILYFLLVIVISLALTSYTAKKLIVEEVDTLYRMNIAQSKYTTASEILINIAHQWRQPLNNLSLQLESVAEVVEDTRTGLTGEARDIAKAYMEESHNSLQKLSNTITEFSTFFKSERSPRQINMKKVFTDVIQVVQPHLDELEVEFTQSVEDDVTYIGYESELKHSLLSIVNNTIDAFRRDPDLESNKILRMQALRRGNREVIIEVMDNAGGIDPAMKEKVFEPYTTTKFRAPGTGLGLYTVKSIIEQRLGGHVSMESSAGETRVYVVLPMTKK</sequence>
<keyword evidence="8" id="KW-0902">Two-component regulatory system</keyword>
<dbReference type="Gene3D" id="1.10.287.130">
    <property type="match status" value="1"/>
</dbReference>
<proteinExistence type="predicted"/>
<dbReference type="AlphaFoldDB" id="A0A7W7Y490"/>
<keyword evidence="4" id="KW-0808">Transferase</keyword>
<comment type="caution">
    <text evidence="11">The sequence shown here is derived from an EMBL/GenBank/DDBJ whole genome shotgun (WGS) entry which is preliminary data.</text>
</comment>
<evidence type="ECO:0000256" key="2">
    <source>
        <dbReference type="ARBA" id="ARBA00012438"/>
    </source>
</evidence>
<dbReference type="EMBL" id="JACHID010000005">
    <property type="protein sequence ID" value="MBB5021754.1"/>
    <property type="molecule type" value="Genomic_DNA"/>
</dbReference>
<keyword evidence="3" id="KW-0597">Phosphoprotein</keyword>
<evidence type="ECO:0000313" key="11">
    <source>
        <dbReference type="EMBL" id="MBB5021754.1"/>
    </source>
</evidence>
<keyword evidence="7" id="KW-0067">ATP-binding</keyword>
<comment type="catalytic activity">
    <reaction evidence="1">
        <text>ATP + protein L-histidine = ADP + protein N-phospho-L-histidine.</text>
        <dbReference type="EC" id="2.7.13.3"/>
    </reaction>
</comment>
<evidence type="ECO:0000256" key="7">
    <source>
        <dbReference type="ARBA" id="ARBA00022840"/>
    </source>
</evidence>
<dbReference type="Proteomes" id="UP000528322">
    <property type="component" value="Unassembled WGS sequence"/>
</dbReference>
<dbReference type="Gene3D" id="3.30.565.10">
    <property type="entry name" value="Histidine kinase-like ATPase, C-terminal domain"/>
    <property type="match status" value="1"/>
</dbReference>
<organism evidence="11 12">
    <name type="scientific">Desulfurispira natronophila</name>
    <dbReference type="NCBI Taxonomy" id="682562"/>
    <lineage>
        <taxon>Bacteria</taxon>
        <taxon>Pseudomonadati</taxon>
        <taxon>Chrysiogenota</taxon>
        <taxon>Chrysiogenia</taxon>
        <taxon>Chrysiogenales</taxon>
        <taxon>Chrysiogenaceae</taxon>
        <taxon>Desulfurispira</taxon>
    </lineage>
</organism>
<keyword evidence="6 11" id="KW-0418">Kinase</keyword>
<keyword evidence="9" id="KW-0812">Transmembrane</keyword>
<evidence type="ECO:0000256" key="9">
    <source>
        <dbReference type="SAM" id="Phobius"/>
    </source>
</evidence>
<dbReference type="SUPFAM" id="SSF55874">
    <property type="entry name" value="ATPase domain of HSP90 chaperone/DNA topoisomerase II/histidine kinase"/>
    <property type="match status" value="1"/>
</dbReference>
<dbReference type="EC" id="2.7.13.3" evidence="2"/>